<name>A0A8J2S437_9STRA</name>
<protein>
    <submittedName>
        <fullName evidence="2">Uncharacterized protein</fullName>
    </submittedName>
</protein>
<dbReference type="Proteomes" id="UP000789595">
    <property type="component" value="Unassembled WGS sequence"/>
</dbReference>
<dbReference type="OrthoDB" id="2014825at2759"/>
<evidence type="ECO:0000256" key="1">
    <source>
        <dbReference type="SAM" id="MobiDB-lite"/>
    </source>
</evidence>
<comment type="caution">
    <text evidence="2">The sequence shown here is derived from an EMBL/GenBank/DDBJ whole genome shotgun (WGS) entry which is preliminary data.</text>
</comment>
<evidence type="ECO:0000313" key="3">
    <source>
        <dbReference type="Proteomes" id="UP000789595"/>
    </source>
</evidence>
<dbReference type="Gene3D" id="3.40.50.11350">
    <property type="match status" value="1"/>
</dbReference>
<reference evidence="2" key="1">
    <citation type="submission" date="2021-11" db="EMBL/GenBank/DDBJ databases">
        <authorList>
            <consortium name="Genoscope - CEA"/>
            <person name="William W."/>
        </authorList>
    </citation>
    <scope>NUCLEOTIDE SEQUENCE</scope>
</reference>
<dbReference type="AlphaFoldDB" id="A0A8J2S437"/>
<organism evidence="2 3">
    <name type="scientific">Pelagomonas calceolata</name>
    <dbReference type="NCBI Taxonomy" id="35677"/>
    <lineage>
        <taxon>Eukaryota</taxon>
        <taxon>Sar</taxon>
        <taxon>Stramenopiles</taxon>
        <taxon>Ochrophyta</taxon>
        <taxon>Pelagophyceae</taxon>
        <taxon>Pelagomonadales</taxon>
        <taxon>Pelagomonadaceae</taxon>
        <taxon>Pelagomonas</taxon>
    </lineage>
</organism>
<evidence type="ECO:0000313" key="2">
    <source>
        <dbReference type="EMBL" id="CAH0364718.1"/>
    </source>
</evidence>
<dbReference type="PANTHER" id="PTHR13132">
    <property type="entry name" value="ALPHA- 1,6 -FUCOSYLTRANSFERASE"/>
    <property type="match status" value="1"/>
</dbReference>
<dbReference type="EMBL" id="CAKKNE010000001">
    <property type="protein sequence ID" value="CAH0364718.1"/>
    <property type="molecule type" value="Genomic_DNA"/>
</dbReference>
<dbReference type="PANTHER" id="PTHR13132:SF29">
    <property type="entry name" value="ALPHA-(1,6)-FUCOSYLTRANSFERASE"/>
    <property type="match status" value="1"/>
</dbReference>
<sequence length="422" mass="46468">MRFVLLVALAAARDSDFDRALELVTEAQNDCHKPVDLLRTSPRDGGFASGIHTVVAALSRSLLTGRVLTLEAKGHCHQARGRKSYAATPFHDVACAYATLFQELSPCMAHWRDRGIPATRFKLSSPTVFVEHNSTFAISAVNENLQDKPPFFWASVLATYATRPLPCLSKRVDFLERALFGDVPPDQVVAIHARVDRAKAKEARTHATRGYVSRAIAVINAYGYDGLLVCSDRQDASEMIVKDVQRWRPSLKVEVAFTPHGHYQRGVSGTCSKSHALDVAAEILLMARCGYVIGTLSSNIGRLVHELQGNRHRFHDLDGLPAWFLAGDGLVENNVRGFWQHFSNHQNAHCVLKNERHHRPHCIAASDEKPAGLFVGGTCVEGCGRLDVVAKATTTPRSRDKKAPTAWRSSVPRLGGEKTTKV</sequence>
<feature type="region of interest" description="Disordered" evidence="1">
    <location>
        <begin position="393"/>
        <end position="422"/>
    </location>
</feature>
<accession>A0A8J2S437</accession>
<dbReference type="GO" id="GO:0046921">
    <property type="term" value="F:alpha-(1-&gt;6)-fucosyltransferase activity"/>
    <property type="evidence" value="ECO:0007669"/>
    <property type="project" value="TreeGrafter"/>
</dbReference>
<dbReference type="GO" id="GO:0006487">
    <property type="term" value="P:protein N-linked glycosylation"/>
    <property type="evidence" value="ECO:0007669"/>
    <property type="project" value="TreeGrafter"/>
</dbReference>
<proteinExistence type="predicted"/>
<gene>
    <name evidence="2" type="ORF">PECAL_1P10960</name>
</gene>
<keyword evidence="3" id="KW-1185">Reference proteome</keyword>